<evidence type="ECO:0000256" key="2">
    <source>
        <dbReference type="SAM" id="SignalP"/>
    </source>
</evidence>
<proteinExistence type="predicted"/>
<feature type="region of interest" description="Disordered" evidence="1">
    <location>
        <begin position="479"/>
        <end position="499"/>
    </location>
</feature>
<name>A0A0C3CJZ7_PILCF</name>
<evidence type="ECO:0000313" key="3">
    <source>
        <dbReference type="EMBL" id="KIM90057.1"/>
    </source>
</evidence>
<dbReference type="Proteomes" id="UP000054166">
    <property type="component" value="Unassembled WGS sequence"/>
</dbReference>
<dbReference type="EMBL" id="KN832974">
    <property type="protein sequence ID" value="KIM90057.1"/>
    <property type="molecule type" value="Genomic_DNA"/>
</dbReference>
<feature type="chain" id="PRO_5002162643" evidence="2">
    <location>
        <begin position="19"/>
        <end position="499"/>
    </location>
</feature>
<dbReference type="OrthoDB" id="2527403at2759"/>
<feature type="signal peptide" evidence="2">
    <location>
        <begin position="1"/>
        <end position="18"/>
    </location>
</feature>
<keyword evidence="2" id="KW-0732">Signal</keyword>
<dbReference type="HOGENOM" id="CLU_022672_2_0_1"/>
<evidence type="ECO:0000313" key="4">
    <source>
        <dbReference type="Proteomes" id="UP000054166"/>
    </source>
</evidence>
<dbReference type="AlphaFoldDB" id="A0A0C3CJZ7"/>
<dbReference type="InterPro" id="IPR018803">
    <property type="entry name" value="Ish1/Msc1-like"/>
</dbReference>
<accession>A0A0C3CJZ7</accession>
<sequence>MRPSLLLLVALSVSGVHASWFGSDSPQYSSWSRAELQQWLNDHNIKTPPVYSTSQLRSLVKSNWVSVQSSANAGATWTQEQYTRAQKSFKDLKEASFESWDESRLREFLLEQGVVAPSGPREQLVLLAKQKYREYNAAGSSLSVEASKTAGGYMSSASSLGATASTAIAQTTKDAVRKMDDGKDYVYSTWDEGRLRKYLEDKGVVDKKASTKLTKQQLLEKMRGAYASVTEPIWDSWSDSYIRDWLIAHGIISDTYDAKRATLAQHMKHYYYGVSDNVWSSWSDSELKGWLIKNGYMKSNQQINREKMIKMVEDNYVSASDTIWGAWSDSDMRNWLIENGYLRSGAQVKRDELIKAINDKYKDASTRTAAYLTWPDARLRAYLRERGVSERALPTSRPGLLQETRIRWVQTTTRAEQLFAKIRELINNSVTSAEDTLRQILELLTGSADYSREYANEKYGQAKATAGGWKSYGDEKFAEARTGGGDKMKKGGEKLKGEL</sequence>
<gene>
    <name evidence="3" type="ORF">PILCRDRAFT_812868</name>
</gene>
<protein>
    <submittedName>
        <fullName evidence="3">Uncharacterized protein</fullName>
    </submittedName>
</protein>
<keyword evidence="4" id="KW-1185">Reference proteome</keyword>
<evidence type="ECO:0000256" key="1">
    <source>
        <dbReference type="SAM" id="MobiDB-lite"/>
    </source>
</evidence>
<dbReference type="Pfam" id="PF10281">
    <property type="entry name" value="Ish1"/>
    <property type="match status" value="6"/>
</dbReference>
<organism evidence="3 4">
    <name type="scientific">Piloderma croceum (strain F 1598)</name>
    <dbReference type="NCBI Taxonomy" id="765440"/>
    <lineage>
        <taxon>Eukaryota</taxon>
        <taxon>Fungi</taxon>
        <taxon>Dikarya</taxon>
        <taxon>Basidiomycota</taxon>
        <taxon>Agaricomycotina</taxon>
        <taxon>Agaricomycetes</taxon>
        <taxon>Agaricomycetidae</taxon>
        <taxon>Atheliales</taxon>
        <taxon>Atheliaceae</taxon>
        <taxon>Piloderma</taxon>
    </lineage>
</organism>
<reference evidence="3 4" key="1">
    <citation type="submission" date="2014-04" db="EMBL/GenBank/DDBJ databases">
        <authorList>
            <consortium name="DOE Joint Genome Institute"/>
            <person name="Kuo A."/>
            <person name="Tarkka M."/>
            <person name="Buscot F."/>
            <person name="Kohler A."/>
            <person name="Nagy L.G."/>
            <person name="Floudas D."/>
            <person name="Copeland A."/>
            <person name="Barry K.W."/>
            <person name="Cichocki N."/>
            <person name="Veneault-Fourrey C."/>
            <person name="LaButti K."/>
            <person name="Lindquist E.A."/>
            <person name="Lipzen A."/>
            <person name="Lundell T."/>
            <person name="Morin E."/>
            <person name="Murat C."/>
            <person name="Sun H."/>
            <person name="Tunlid A."/>
            <person name="Henrissat B."/>
            <person name="Grigoriev I.V."/>
            <person name="Hibbett D.S."/>
            <person name="Martin F."/>
            <person name="Nordberg H.P."/>
            <person name="Cantor M.N."/>
            <person name="Hua S.X."/>
        </authorList>
    </citation>
    <scope>NUCLEOTIDE SEQUENCE [LARGE SCALE GENOMIC DNA]</scope>
    <source>
        <strain evidence="3 4">F 1598</strain>
    </source>
</reference>
<dbReference type="STRING" id="765440.A0A0C3CJZ7"/>
<reference evidence="4" key="2">
    <citation type="submission" date="2015-01" db="EMBL/GenBank/DDBJ databases">
        <title>Evolutionary Origins and Diversification of the Mycorrhizal Mutualists.</title>
        <authorList>
            <consortium name="DOE Joint Genome Institute"/>
            <consortium name="Mycorrhizal Genomics Consortium"/>
            <person name="Kohler A."/>
            <person name="Kuo A."/>
            <person name="Nagy L.G."/>
            <person name="Floudas D."/>
            <person name="Copeland A."/>
            <person name="Barry K.W."/>
            <person name="Cichocki N."/>
            <person name="Veneault-Fourrey C."/>
            <person name="LaButti K."/>
            <person name="Lindquist E.A."/>
            <person name="Lipzen A."/>
            <person name="Lundell T."/>
            <person name="Morin E."/>
            <person name="Murat C."/>
            <person name="Riley R."/>
            <person name="Ohm R."/>
            <person name="Sun H."/>
            <person name="Tunlid A."/>
            <person name="Henrissat B."/>
            <person name="Grigoriev I.V."/>
            <person name="Hibbett D.S."/>
            <person name="Martin F."/>
        </authorList>
    </citation>
    <scope>NUCLEOTIDE SEQUENCE [LARGE SCALE GENOMIC DNA]</scope>
    <source>
        <strain evidence="4">F 1598</strain>
    </source>
</reference>
<dbReference type="InParanoid" id="A0A0C3CJZ7"/>